<evidence type="ECO:0000313" key="2">
    <source>
        <dbReference type="Proteomes" id="UP000689195"/>
    </source>
</evidence>
<gene>
    <name evidence="1" type="ORF">PPENT_87.1.T0440011</name>
</gene>
<protein>
    <submittedName>
        <fullName evidence="1">Uncharacterized protein</fullName>
    </submittedName>
</protein>
<comment type="caution">
    <text evidence="1">The sequence shown here is derived from an EMBL/GenBank/DDBJ whole genome shotgun (WGS) entry which is preliminary data.</text>
</comment>
<proteinExistence type="predicted"/>
<dbReference type="EMBL" id="CAJJDO010000044">
    <property type="protein sequence ID" value="CAD8166196.1"/>
    <property type="molecule type" value="Genomic_DNA"/>
</dbReference>
<reference evidence="1" key="1">
    <citation type="submission" date="2021-01" db="EMBL/GenBank/DDBJ databases">
        <authorList>
            <consortium name="Genoscope - CEA"/>
            <person name="William W."/>
        </authorList>
    </citation>
    <scope>NUCLEOTIDE SEQUENCE</scope>
</reference>
<evidence type="ECO:0000313" key="1">
    <source>
        <dbReference type="EMBL" id="CAD8166196.1"/>
    </source>
</evidence>
<dbReference type="PROSITE" id="PS51450">
    <property type="entry name" value="LRR"/>
    <property type="match status" value="1"/>
</dbReference>
<keyword evidence="2" id="KW-1185">Reference proteome</keyword>
<accession>A0A8S1UUS3</accession>
<organism evidence="1 2">
    <name type="scientific">Paramecium pentaurelia</name>
    <dbReference type="NCBI Taxonomy" id="43138"/>
    <lineage>
        <taxon>Eukaryota</taxon>
        <taxon>Sar</taxon>
        <taxon>Alveolata</taxon>
        <taxon>Ciliophora</taxon>
        <taxon>Intramacronucleata</taxon>
        <taxon>Oligohymenophorea</taxon>
        <taxon>Peniculida</taxon>
        <taxon>Parameciidae</taxon>
        <taxon>Paramecium</taxon>
    </lineage>
</organism>
<dbReference type="OrthoDB" id="1517790at2759"/>
<dbReference type="InterPro" id="IPR001611">
    <property type="entry name" value="Leu-rich_rpt"/>
</dbReference>
<dbReference type="AlphaFoldDB" id="A0A8S1UUS3"/>
<sequence length="131" mass="14903">MSKPLTQTLIAQKAKTEALYSIKSLNLWGNDLDDISIIERLTNVEVLPLSLIGLLLLLILQNARIQKNLSQNCNSYNNYLQLKVLWLQENSIADHPNFRDAVICNSSTLEKLDDVVFSQQDRANAQQEITY</sequence>
<dbReference type="Proteomes" id="UP000689195">
    <property type="component" value="Unassembled WGS sequence"/>
</dbReference>
<name>A0A8S1UUS3_9CILI</name>